<dbReference type="OrthoDB" id="20837at2"/>
<accession>A0A917GR44</accession>
<evidence type="ECO:0000313" key="3">
    <source>
        <dbReference type="Proteomes" id="UP000627715"/>
    </source>
</evidence>
<name>A0A917GR44_9GAMM</name>
<dbReference type="PANTHER" id="PTHR42923:SF17">
    <property type="entry name" value="AMINE OXIDASE DOMAIN-CONTAINING PROTEIN"/>
    <property type="match status" value="1"/>
</dbReference>
<dbReference type="PANTHER" id="PTHR42923">
    <property type="entry name" value="PROTOPORPHYRINOGEN OXIDASE"/>
    <property type="match status" value="1"/>
</dbReference>
<reference evidence="2" key="1">
    <citation type="journal article" date="2014" name="Int. J. Syst. Evol. Microbiol.">
        <title>Complete genome sequence of Corynebacterium casei LMG S-19264T (=DSM 44701T), isolated from a smear-ripened cheese.</title>
        <authorList>
            <consortium name="US DOE Joint Genome Institute (JGI-PGF)"/>
            <person name="Walter F."/>
            <person name="Albersmeier A."/>
            <person name="Kalinowski J."/>
            <person name="Ruckert C."/>
        </authorList>
    </citation>
    <scope>NUCLEOTIDE SEQUENCE</scope>
    <source>
        <strain evidence="2">CGMCC 1.15425</strain>
    </source>
</reference>
<dbReference type="Gene3D" id="1.10.405.20">
    <property type="match status" value="1"/>
</dbReference>
<evidence type="ECO:0000313" key="2">
    <source>
        <dbReference type="EMBL" id="GGG54474.1"/>
    </source>
</evidence>
<reference evidence="2" key="2">
    <citation type="submission" date="2020-09" db="EMBL/GenBank/DDBJ databases">
        <authorList>
            <person name="Sun Q."/>
            <person name="Zhou Y."/>
        </authorList>
    </citation>
    <scope>NUCLEOTIDE SEQUENCE</scope>
    <source>
        <strain evidence="2">CGMCC 1.15425</strain>
    </source>
</reference>
<sequence>MKKIAIIGSGISGLSAAYLLSTDHEVTVFEKDSRLGGHTATMDVNFDGDQLAVDTGFIVFNNRTYPRFLALLNKIGMGRQPTEMSFSVQNKQTGLEYNGHNLNTLFAQRRNLLSPGFWQLIRDILRFNKRCKQLYASDNIADITLGQFLRQEGFSRNFCEHYILPMGAAIWSSSLAETEEFGLPFFIRFFENHGLLDIKNRPQWYVIPGGSRAYIEPLTAAFKQNIKLNSCIKKVERGSDGVTLTMTDGQQEQFDELVFACHSDQALMLLGDNATEAERDILGAIPYSANSVVLHTDISLLPKKRKAWAAWNYQLLSDRQRPSSVTYNMNILQGIDSKHTYCVTLNQDDSIDDSKIIQKFVYHHPVFNTSSLAAQQRRAEICGQNHTHYVGAYWYNGFHEDGVHSACDIAERFDSSIRLDSTGAGSS</sequence>
<dbReference type="InterPro" id="IPR002937">
    <property type="entry name" value="Amino_oxidase"/>
</dbReference>
<dbReference type="Gene3D" id="3.30.70.1990">
    <property type="match status" value="1"/>
</dbReference>
<proteinExistence type="predicted"/>
<dbReference type="FunFam" id="1.10.405.20:FF:000001">
    <property type="entry name" value="Amine oxidase"/>
    <property type="match status" value="1"/>
</dbReference>
<feature type="domain" description="Amine oxidase" evidence="1">
    <location>
        <begin position="11"/>
        <end position="272"/>
    </location>
</feature>
<keyword evidence="3" id="KW-1185">Reference proteome</keyword>
<dbReference type="Proteomes" id="UP000627715">
    <property type="component" value="Unassembled WGS sequence"/>
</dbReference>
<dbReference type="Pfam" id="PF01593">
    <property type="entry name" value="Amino_oxidase"/>
    <property type="match status" value="1"/>
</dbReference>
<dbReference type="AlphaFoldDB" id="A0A917GR44"/>
<dbReference type="InterPro" id="IPR036188">
    <property type="entry name" value="FAD/NAD-bd_sf"/>
</dbReference>
<dbReference type="RefSeq" id="WP_068812214.1">
    <property type="nucleotide sequence ID" value="NZ_BMIY01000004.1"/>
</dbReference>
<dbReference type="Gene3D" id="3.50.50.60">
    <property type="entry name" value="FAD/NAD(P)-binding domain"/>
    <property type="match status" value="1"/>
</dbReference>
<comment type="caution">
    <text evidence="2">The sequence shown here is derived from an EMBL/GenBank/DDBJ whole genome shotgun (WGS) entry which is preliminary data.</text>
</comment>
<evidence type="ECO:0000259" key="1">
    <source>
        <dbReference type="Pfam" id="PF01593"/>
    </source>
</evidence>
<dbReference type="EMBL" id="BMIY01000004">
    <property type="protein sequence ID" value="GGG54474.1"/>
    <property type="molecule type" value="Genomic_DNA"/>
</dbReference>
<protein>
    <submittedName>
        <fullName evidence="2">Dehydrogenase</fullName>
    </submittedName>
</protein>
<gene>
    <name evidence="2" type="ORF">GCM10011403_09570</name>
</gene>
<dbReference type="SUPFAM" id="SSF51905">
    <property type="entry name" value="FAD/NAD(P)-binding domain"/>
    <property type="match status" value="1"/>
</dbReference>
<organism evidence="2 3">
    <name type="scientific">Pseudohongiella nitratireducens</name>
    <dbReference type="NCBI Taxonomy" id="1768907"/>
    <lineage>
        <taxon>Bacteria</taxon>
        <taxon>Pseudomonadati</taxon>
        <taxon>Pseudomonadota</taxon>
        <taxon>Gammaproteobacteria</taxon>
        <taxon>Pseudomonadales</taxon>
        <taxon>Pseudohongiellaceae</taxon>
        <taxon>Pseudohongiella</taxon>
    </lineage>
</organism>
<dbReference type="InterPro" id="IPR050464">
    <property type="entry name" value="Zeta_carotene_desat/Oxidored"/>
</dbReference>
<dbReference type="GO" id="GO:0016491">
    <property type="term" value="F:oxidoreductase activity"/>
    <property type="evidence" value="ECO:0007669"/>
    <property type="project" value="InterPro"/>
</dbReference>